<dbReference type="InterPro" id="IPR047153">
    <property type="entry name" value="TRIM45/56/19-like"/>
</dbReference>
<protein>
    <recommendedName>
        <fullName evidence="11">RING-type domain-containing protein</fullName>
    </recommendedName>
</protein>
<feature type="domain" description="RING-type" evidence="6">
    <location>
        <begin position="14"/>
        <end position="75"/>
    </location>
</feature>
<reference evidence="9 10" key="1">
    <citation type="submission" date="2018-04" db="EMBL/GenBank/DDBJ databases">
        <title>The genome of golden apple snail Pomacea canaliculata provides insight into stress tolerance and invasive adaptation.</title>
        <authorList>
            <person name="Liu C."/>
            <person name="Liu B."/>
            <person name="Ren Y."/>
            <person name="Zhang Y."/>
            <person name="Wang H."/>
            <person name="Li S."/>
            <person name="Jiang F."/>
            <person name="Yin L."/>
            <person name="Zhang G."/>
            <person name="Qian W."/>
            <person name="Fan W."/>
        </authorList>
    </citation>
    <scope>NUCLEOTIDE SEQUENCE [LARGE SCALE GENOMIC DNA]</scope>
    <source>
        <strain evidence="9">SZHN2017</strain>
        <tissue evidence="9">Muscle</tissue>
    </source>
</reference>
<evidence type="ECO:0000256" key="4">
    <source>
        <dbReference type="PROSITE-ProRule" id="PRU00024"/>
    </source>
</evidence>
<name>A0A2T7P5N0_POMCA</name>
<dbReference type="GO" id="GO:0061630">
    <property type="term" value="F:ubiquitin protein ligase activity"/>
    <property type="evidence" value="ECO:0007669"/>
    <property type="project" value="TreeGrafter"/>
</dbReference>
<dbReference type="PANTHER" id="PTHR25462:SF296">
    <property type="entry name" value="MEIOTIC P26, ISOFORM F"/>
    <property type="match status" value="1"/>
</dbReference>
<dbReference type="InterPro" id="IPR008983">
    <property type="entry name" value="Tumour_necrosis_fac-like_dom"/>
</dbReference>
<dbReference type="PROSITE" id="PS00518">
    <property type="entry name" value="ZF_RING_1"/>
    <property type="match status" value="1"/>
</dbReference>
<dbReference type="EMBL" id="PZQS01000006">
    <property type="protein sequence ID" value="PVD28729.1"/>
    <property type="molecule type" value="Genomic_DNA"/>
</dbReference>
<dbReference type="PROSITE" id="PS50871">
    <property type="entry name" value="C1Q"/>
    <property type="match status" value="1"/>
</dbReference>
<dbReference type="PANTHER" id="PTHR25462">
    <property type="entry name" value="BONUS, ISOFORM C-RELATED"/>
    <property type="match status" value="1"/>
</dbReference>
<dbReference type="GO" id="GO:0008270">
    <property type="term" value="F:zinc ion binding"/>
    <property type="evidence" value="ECO:0007669"/>
    <property type="project" value="UniProtKB-KW"/>
</dbReference>
<evidence type="ECO:0000313" key="9">
    <source>
        <dbReference type="EMBL" id="PVD28729.1"/>
    </source>
</evidence>
<evidence type="ECO:0008006" key="11">
    <source>
        <dbReference type="Google" id="ProtNLM"/>
    </source>
</evidence>
<dbReference type="SUPFAM" id="SSF49842">
    <property type="entry name" value="TNF-like"/>
    <property type="match status" value="1"/>
</dbReference>
<evidence type="ECO:0000259" key="6">
    <source>
        <dbReference type="PROSITE" id="PS50089"/>
    </source>
</evidence>
<dbReference type="PROSITE" id="PS50119">
    <property type="entry name" value="ZF_BBOX"/>
    <property type="match status" value="1"/>
</dbReference>
<evidence type="ECO:0000256" key="5">
    <source>
        <dbReference type="SAM" id="Coils"/>
    </source>
</evidence>
<feature type="domain" description="C1q" evidence="8">
    <location>
        <begin position="480"/>
        <end position="605"/>
    </location>
</feature>
<feature type="domain" description="B box-type" evidence="7">
    <location>
        <begin position="96"/>
        <end position="141"/>
    </location>
</feature>
<keyword evidence="10" id="KW-1185">Reference proteome</keyword>
<proteinExistence type="predicted"/>
<feature type="coiled-coil region" evidence="5">
    <location>
        <begin position="349"/>
        <end position="438"/>
    </location>
</feature>
<evidence type="ECO:0000256" key="2">
    <source>
        <dbReference type="ARBA" id="ARBA00022771"/>
    </source>
</evidence>
<dbReference type="AlphaFoldDB" id="A0A2T7P5N0"/>
<organism evidence="9 10">
    <name type="scientific">Pomacea canaliculata</name>
    <name type="common">Golden apple snail</name>
    <dbReference type="NCBI Taxonomy" id="400727"/>
    <lineage>
        <taxon>Eukaryota</taxon>
        <taxon>Metazoa</taxon>
        <taxon>Spiralia</taxon>
        <taxon>Lophotrochozoa</taxon>
        <taxon>Mollusca</taxon>
        <taxon>Gastropoda</taxon>
        <taxon>Caenogastropoda</taxon>
        <taxon>Architaenioglossa</taxon>
        <taxon>Ampullarioidea</taxon>
        <taxon>Ampullariidae</taxon>
        <taxon>Pomacea</taxon>
    </lineage>
</organism>
<keyword evidence="5" id="KW-0175">Coiled coil</keyword>
<dbReference type="Pfam" id="PF00386">
    <property type="entry name" value="C1q"/>
    <property type="match status" value="1"/>
</dbReference>
<dbReference type="InterPro" id="IPR027370">
    <property type="entry name" value="Znf-RING_euk"/>
</dbReference>
<keyword evidence="2 4" id="KW-0863">Zinc-finger</keyword>
<evidence type="ECO:0000259" key="8">
    <source>
        <dbReference type="PROSITE" id="PS50871"/>
    </source>
</evidence>
<dbReference type="InterPro" id="IPR001841">
    <property type="entry name" value="Znf_RING"/>
</dbReference>
<dbReference type="InterPro" id="IPR000315">
    <property type="entry name" value="Znf_B-box"/>
</dbReference>
<keyword evidence="1" id="KW-0479">Metal-binding</keyword>
<dbReference type="InterPro" id="IPR001073">
    <property type="entry name" value="C1q_dom"/>
</dbReference>
<dbReference type="InterPro" id="IPR013083">
    <property type="entry name" value="Znf_RING/FYVE/PHD"/>
</dbReference>
<evidence type="ECO:0000259" key="7">
    <source>
        <dbReference type="PROSITE" id="PS50119"/>
    </source>
</evidence>
<dbReference type="SMART" id="SM00336">
    <property type="entry name" value="BBOX"/>
    <property type="match status" value="1"/>
</dbReference>
<dbReference type="SMART" id="SM00184">
    <property type="entry name" value="RING"/>
    <property type="match status" value="1"/>
</dbReference>
<dbReference type="CDD" id="cd19757">
    <property type="entry name" value="Bbox1"/>
    <property type="match status" value="1"/>
</dbReference>
<dbReference type="Pfam" id="PF13445">
    <property type="entry name" value="zf-RING_UBOX"/>
    <property type="match status" value="1"/>
</dbReference>
<dbReference type="Gene3D" id="3.30.40.10">
    <property type="entry name" value="Zinc/RING finger domain, C3HC4 (zinc finger)"/>
    <property type="match status" value="1"/>
</dbReference>
<gene>
    <name evidence="9" type="ORF">C0Q70_11323</name>
</gene>
<dbReference type="Proteomes" id="UP000245119">
    <property type="component" value="Linkage Group LG6"/>
</dbReference>
<dbReference type="SUPFAM" id="SSF57850">
    <property type="entry name" value="RING/U-box"/>
    <property type="match status" value="1"/>
</dbReference>
<sequence>MASSNVPDDVAFICSVCLEPYKGRNPKLLPCFHTLCLPCLKDLEKHHMELSPDTTVSEEDIEENRPLTFPCPTCRAVIKVPAGGVTQFQTNFYLNKNTVTCNICDRGEDAVSTCTECGDNLCVTCQRYHNKFLSNHQVQPLNFNSMQASKVNIQPVKEGTIAEQLAVLEAALVTMREEEDTMQWERQAMADVISSRADTVRALVTQAEERSQRLLAEIAERLDKQIQEKIITVRDRHCRIWQLSSQGGTKGELTSVPSLEQTALLTDDDVQMYKQQCSRGRQLQTLLHQFDDSAINMQVIEAYIGTASSGIQYTGEDSSSLLSAVTCSETRPLEKQVSDTPLTSLPSDMTKVTRDIADIKDKLAALETVTSRLDKQQRAVLQLEDLKEENSNLQSQVVSLREADSRMQENMDTLELNVEEIRGDFSTLQKDITNMEHEFQAMKSINLLQNDVDSSQQESLLIETETKKLQDAAEELSKGFNTFKASNMVAFNARLHKDSLAQEVILSKVDCNVGQAYDDTTGIFTVPVTGIYFFMARAMAVDEPRDFYLDIIVDDERAAESGSCDGEPFRGMTCTVHLVQKLIQGQKYEMIQQSDKQSPRRTERD</sequence>
<accession>A0A2T7P5N0</accession>
<dbReference type="InterPro" id="IPR017907">
    <property type="entry name" value="Znf_RING_CS"/>
</dbReference>
<comment type="caution">
    <text evidence="9">The sequence shown here is derived from an EMBL/GenBank/DDBJ whole genome shotgun (WGS) entry which is preliminary data.</text>
</comment>
<evidence type="ECO:0000256" key="1">
    <source>
        <dbReference type="ARBA" id="ARBA00022723"/>
    </source>
</evidence>
<keyword evidence="3" id="KW-0862">Zinc</keyword>
<dbReference type="PROSITE" id="PS50089">
    <property type="entry name" value="ZF_RING_2"/>
    <property type="match status" value="1"/>
</dbReference>
<evidence type="ECO:0000313" key="10">
    <source>
        <dbReference type="Proteomes" id="UP000245119"/>
    </source>
</evidence>
<evidence type="ECO:0000256" key="3">
    <source>
        <dbReference type="ARBA" id="ARBA00022833"/>
    </source>
</evidence>
<dbReference type="OrthoDB" id="6058540at2759"/>
<dbReference type="Gene3D" id="2.60.120.40">
    <property type="match status" value="1"/>
</dbReference>